<evidence type="ECO:0000313" key="9">
    <source>
        <dbReference type="Proteomes" id="UP000314223"/>
    </source>
</evidence>
<comment type="similarity">
    <text evidence="5">Belongs to the L2HGDH family.</text>
</comment>
<comment type="caution">
    <text evidence="8">The sequence shown here is derived from an EMBL/GenBank/DDBJ whole genome shotgun (WGS) entry which is preliminary data.</text>
</comment>
<keyword evidence="3" id="KW-0274">FAD</keyword>
<dbReference type="GO" id="GO:0047545">
    <property type="term" value="F:(S)-2-hydroxyglutarate dehydrogenase activity"/>
    <property type="evidence" value="ECO:0007669"/>
    <property type="project" value="TreeGrafter"/>
</dbReference>
<feature type="domain" description="FAD dependent oxidoreductase" evidence="7">
    <location>
        <begin position="2"/>
        <end position="176"/>
    </location>
</feature>
<proteinExistence type="inferred from homology"/>
<dbReference type="EMBL" id="VDMQ01000009">
    <property type="protein sequence ID" value="TNM53606.1"/>
    <property type="molecule type" value="Genomic_DNA"/>
</dbReference>
<dbReference type="AlphaFoldDB" id="A0A5C4WZ17"/>
<dbReference type="Pfam" id="PF01266">
    <property type="entry name" value="DAO"/>
    <property type="match status" value="2"/>
</dbReference>
<dbReference type="Gene3D" id="3.30.9.10">
    <property type="entry name" value="D-Amino Acid Oxidase, subunit A, domain 2"/>
    <property type="match status" value="2"/>
</dbReference>
<dbReference type="Proteomes" id="UP000314223">
    <property type="component" value="Unassembled WGS sequence"/>
</dbReference>
<dbReference type="InterPro" id="IPR006076">
    <property type="entry name" value="FAD-dep_OxRdtase"/>
</dbReference>
<evidence type="ECO:0000259" key="7">
    <source>
        <dbReference type="Pfam" id="PF01266"/>
    </source>
</evidence>
<dbReference type="InterPro" id="IPR036188">
    <property type="entry name" value="FAD/NAD-bd_sf"/>
</dbReference>
<sequence>MAVVGAGILGVAAAREVIKRFPDAEITVFDKAENVAAHQSGHTSGIVDSGLGQKPGSAEAKLTRRGLELLIPYMAEAGVPYRECGQLLIAQNTDEAERLEEIFARAKDNEVPGARLLERHEIGAVEPAVRGVLGLFSPHAAIADFSALTAALASDVRAAGGTFRFGTEVTGFDTMSNEVRLRGRPVPKDDPPAGDGTAAGESDEDDRGVSAAGERGGSGKDAVDDRGSRDDQVHDRDHRDDQVHDRPRTYRGEEGREPVIGIADELRDRFGQQDWFKQAESTLGEWTQKVSDAWANRDGSRSGDSGSRTGGAGSRAGDAPGGSARSEAPVEEVLGTFDIVIVCAGLQADRLAVSAGLDAEPRIVPFTSDFYRSPATDTEVVRGIIGSVPDPQSPFAETSIVRGLDDGLILGPNTFVALGRESYDRHGFDLADITSTARSKGFWKFAAQTAKTAARGVKPIVSKTAFVDGIRRFVPELDQNDVAPGARGVRAQAMTAEGELIDELTMTRRGRLTVVRSVPKWAATSALAIAETIVDRAFENAAR</sequence>
<evidence type="ECO:0000256" key="4">
    <source>
        <dbReference type="ARBA" id="ARBA00023002"/>
    </source>
</evidence>
<feature type="region of interest" description="Disordered" evidence="6">
    <location>
        <begin position="294"/>
        <end position="327"/>
    </location>
</feature>
<name>A0A5C4WZ17_9MICO</name>
<dbReference type="PANTHER" id="PTHR43104:SF2">
    <property type="entry name" value="L-2-HYDROXYGLUTARATE DEHYDROGENASE, MITOCHONDRIAL"/>
    <property type="match status" value="1"/>
</dbReference>
<reference evidence="8 9" key="1">
    <citation type="submission" date="2019-06" db="EMBL/GenBank/DDBJ databases">
        <authorList>
            <person name="Mardanova A.M."/>
            <person name="Pudova D.S."/>
            <person name="Shagimardanova E.I."/>
            <person name="Gogoleva N.E."/>
            <person name="Lutfullin M.T."/>
            <person name="Hadieva G.F."/>
            <person name="Sharipova M.R."/>
        </authorList>
    </citation>
    <scope>NUCLEOTIDE SEQUENCE [LARGE SCALE GENOMIC DNA]</scope>
    <source>
        <strain evidence="8 9">MG-1</strain>
    </source>
</reference>
<evidence type="ECO:0000256" key="3">
    <source>
        <dbReference type="ARBA" id="ARBA00022827"/>
    </source>
</evidence>
<evidence type="ECO:0000256" key="2">
    <source>
        <dbReference type="ARBA" id="ARBA00022630"/>
    </source>
</evidence>
<feature type="region of interest" description="Disordered" evidence="6">
    <location>
        <begin position="176"/>
        <end position="259"/>
    </location>
</feature>
<organism evidence="8 9">
    <name type="scientific">Brevibacterium sediminis</name>
    <dbReference type="NCBI Taxonomy" id="1857024"/>
    <lineage>
        <taxon>Bacteria</taxon>
        <taxon>Bacillati</taxon>
        <taxon>Actinomycetota</taxon>
        <taxon>Actinomycetes</taxon>
        <taxon>Micrococcales</taxon>
        <taxon>Brevibacteriaceae</taxon>
        <taxon>Brevibacterium</taxon>
    </lineage>
</organism>
<gene>
    <name evidence="8" type="ORF">FHQ09_13780</name>
</gene>
<comment type="cofactor">
    <cofactor evidence="1">
        <name>FAD</name>
        <dbReference type="ChEBI" id="CHEBI:57692"/>
    </cofactor>
</comment>
<keyword evidence="2" id="KW-0285">Flavoprotein</keyword>
<dbReference type="Gene3D" id="3.50.50.60">
    <property type="entry name" value="FAD/NAD(P)-binding domain"/>
    <property type="match status" value="1"/>
</dbReference>
<protein>
    <submittedName>
        <fullName evidence="8">FAD-dependent oxidoreductase</fullName>
    </submittedName>
</protein>
<keyword evidence="4" id="KW-0560">Oxidoreductase</keyword>
<feature type="compositionally biased region" description="Basic and acidic residues" evidence="6">
    <location>
        <begin position="217"/>
        <end position="257"/>
    </location>
</feature>
<dbReference type="SUPFAM" id="SSF51905">
    <property type="entry name" value="FAD/NAD(P)-binding domain"/>
    <property type="match status" value="1"/>
</dbReference>
<accession>A0A5C4WZ17</accession>
<feature type="domain" description="FAD dependent oxidoreductase" evidence="7">
    <location>
        <begin position="331"/>
        <end position="536"/>
    </location>
</feature>
<evidence type="ECO:0000313" key="8">
    <source>
        <dbReference type="EMBL" id="TNM53606.1"/>
    </source>
</evidence>
<evidence type="ECO:0000256" key="1">
    <source>
        <dbReference type="ARBA" id="ARBA00001974"/>
    </source>
</evidence>
<dbReference type="PANTHER" id="PTHR43104">
    <property type="entry name" value="L-2-HYDROXYGLUTARATE DEHYDROGENASE, MITOCHONDRIAL"/>
    <property type="match status" value="1"/>
</dbReference>
<evidence type="ECO:0000256" key="5">
    <source>
        <dbReference type="ARBA" id="ARBA00037941"/>
    </source>
</evidence>
<evidence type="ECO:0000256" key="6">
    <source>
        <dbReference type="SAM" id="MobiDB-lite"/>
    </source>
</evidence>